<comment type="caution">
    <text evidence="7">Lacks conserved residue(s) required for the propagation of feature annotation.</text>
</comment>
<dbReference type="Gene3D" id="1.20.5.190">
    <property type="match status" value="3"/>
</dbReference>
<evidence type="ECO:0000256" key="6">
    <source>
        <dbReference type="ARBA" id="ARBA00023203"/>
    </source>
</evidence>
<dbReference type="Pfam" id="PF00612">
    <property type="entry name" value="IQ"/>
    <property type="match status" value="2"/>
</dbReference>
<dbReference type="CDD" id="cd23767">
    <property type="entry name" value="IQCD"/>
    <property type="match status" value="1"/>
</dbReference>
<sequence>MQVLVLRLGLTGTEPKSNPVLEAFGNAETVRNNNSRAAIRTYLLKRSRVCQISDPERNHHCFYLLCAAPQEEIEKYKLGNPRSFHYPNQSTSYELVGVNDAHDYLVTRRAMDIVGINEEEQFCINLTNEKLQQHFNQHVFKMVQQEYIKEEIDWSYIDFVDNQDILDLIEKKTGGIIALLDEACMFPKSTHETFAENLQRSQTKTKTVVPEHQDLLSSSKCSFVSGLFHSFSEETAKPSKFSSIGLRFKQQLQQLMDTLNSTEPHYIRCVKPNNTLEPAIFDSINVMQQLRSGGVLEAIRIKCSGYPTHMTFSEVLHRFGMLAPEIWRGNYEEKVACKWIFEKMELTGYQLGNTKVFLRTGQMAELDAHRRHVNTRFTRKNYILKRQASIHIQSRWRGKQTRQLYKEMTQEAAAVKIQRNLCRQLARRSYNEIKSSAVVLQTGLHSMAARSEFRFKEQNKAATAVQAYWRSHRAVSCYKNLKESSVVSQCSWRERTAEGHAMLLKMKIHLWKKNDKLEKQVEELTSHLQSEKQLRIELEVAKGREITTLLHSLKNLQNQVDETNAVLLKERKDAYKENGALLWAEKQRADNSERKYAGAQELSEKRRKILKETERRVRQIQGSLNRMFCSIPDQFTDLKMILHTSSNSTSTSRCIASDVRVDVASDNSDALASDSDFSFPAPVLSPASDDLSSPNDVKDLSTTEISGSEKRHGDKEEAFDDYF</sequence>
<reference evidence="11" key="1">
    <citation type="journal article" date="2023" name="Plant Biotechnol. J.">
        <title>Chromosome-level wild Hevea brasiliensis genome provides new tools for genomic-assisted breeding and valuable loci to elevate rubber yield.</title>
        <authorList>
            <person name="Cheng H."/>
            <person name="Song X."/>
            <person name="Hu Y."/>
            <person name="Wu T."/>
            <person name="Yang Q."/>
            <person name="An Z."/>
            <person name="Feng S."/>
            <person name="Deng Z."/>
            <person name="Wu W."/>
            <person name="Zeng X."/>
            <person name="Tu M."/>
            <person name="Wang X."/>
            <person name="Huang H."/>
        </authorList>
    </citation>
    <scope>NUCLEOTIDE SEQUENCE</scope>
    <source>
        <strain evidence="11">MT/VB/25A 57/8</strain>
    </source>
</reference>
<keyword evidence="6 7" id="KW-0009">Actin-binding</keyword>
<evidence type="ECO:0000256" key="2">
    <source>
        <dbReference type="ARBA" id="ARBA00022840"/>
    </source>
</evidence>
<dbReference type="Gene3D" id="1.20.120.720">
    <property type="entry name" value="Myosin VI head, motor domain, U50 subdomain"/>
    <property type="match status" value="1"/>
</dbReference>
<evidence type="ECO:0000256" key="5">
    <source>
        <dbReference type="ARBA" id="ARBA00023175"/>
    </source>
</evidence>
<evidence type="ECO:0000256" key="8">
    <source>
        <dbReference type="SAM" id="Coils"/>
    </source>
</evidence>
<evidence type="ECO:0000313" key="12">
    <source>
        <dbReference type="Proteomes" id="UP001174677"/>
    </source>
</evidence>
<feature type="region of interest" description="Disordered" evidence="9">
    <location>
        <begin position="673"/>
        <end position="723"/>
    </location>
</feature>
<keyword evidence="3" id="KW-0112">Calmodulin-binding</keyword>
<keyword evidence="2" id="KW-0067">ATP-binding</keyword>
<keyword evidence="8" id="KW-0175">Coiled coil</keyword>
<feature type="compositionally biased region" description="Basic and acidic residues" evidence="9">
    <location>
        <begin position="696"/>
        <end position="716"/>
    </location>
</feature>
<dbReference type="SMART" id="SM00242">
    <property type="entry name" value="MYSc"/>
    <property type="match status" value="1"/>
</dbReference>
<dbReference type="InterPro" id="IPR036961">
    <property type="entry name" value="Kinesin_motor_dom_sf"/>
</dbReference>
<comment type="similarity">
    <text evidence="7">Belongs to the TRAFAC class myosin-kinesin ATPase superfamily. Myosin family.</text>
</comment>
<evidence type="ECO:0000256" key="9">
    <source>
        <dbReference type="SAM" id="MobiDB-lite"/>
    </source>
</evidence>
<evidence type="ECO:0000313" key="11">
    <source>
        <dbReference type="EMBL" id="KAJ9188015.1"/>
    </source>
</evidence>
<dbReference type="PANTHER" id="PTHR13140">
    <property type="entry name" value="MYOSIN"/>
    <property type="match status" value="1"/>
</dbReference>
<dbReference type="Pfam" id="PF00063">
    <property type="entry name" value="Myosin_head"/>
    <property type="match status" value="2"/>
</dbReference>
<dbReference type="SUPFAM" id="SSF52540">
    <property type="entry name" value="P-loop containing nucleoside triphosphate hydrolases"/>
    <property type="match status" value="2"/>
</dbReference>
<feature type="region of interest" description="Actin-binding" evidence="7">
    <location>
        <begin position="252"/>
        <end position="274"/>
    </location>
</feature>
<dbReference type="PANTHER" id="PTHR13140:SF855">
    <property type="entry name" value="MYOSIN MOTOR DOMAIN-CONTAINING PROTEIN"/>
    <property type="match status" value="1"/>
</dbReference>
<keyword evidence="1" id="KW-0547">Nucleotide-binding</keyword>
<keyword evidence="12" id="KW-1185">Reference proteome</keyword>
<dbReference type="PROSITE" id="PS51456">
    <property type="entry name" value="MYOSIN_MOTOR"/>
    <property type="match status" value="1"/>
</dbReference>
<dbReference type="SMART" id="SM00015">
    <property type="entry name" value="IQ"/>
    <property type="match status" value="3"/>
</dbReference>
<feature type="coiled-coil region" evidence="8">
    <location>
        <begin position="514"/>
        <end position="573"/>
    </location>
</feature>
<comment type="caution">
    <text evidence="11">The sequence shown here is derived from an EMBL/GenBank/DDBJ whole genome shotgun (WGS) entry which is preliminary data.</text>
</comment>
<evidence type="ECO:0000256" key="1">
    <source>
        <dbReference type="ARBA" id="ARBA00022741"/>
    </source>
</evidence>
<dbReference type="InterPro" id="IPR001609">
    <property type="entry name" value="Myosin_head_motor_dom-like"/>
</dbReference>
<feature type="domain" description="Myosin motor" evidence="10">
    <location>
        <begin position="1"/>
        <end position="371"/>
    </location>
</feature>
<protein>
    <recommendedName>
        <fullName evidence="10">Myosin motor domain-containing protein</fullName>
    </recommendedName>
</protein>
<dbReference type="Proteomes" id="UP001174677">
    <property type="component" value="Chromosome 2"/>
</dbReference>
<accession>A0ABQ9N8E8</accession>
<gene>
    <name evidence="11" type="ORF">P3X46_003416</name>
</gene>
<name>A0ABQ9N8E8_HEVBR</name>
<dbReference type="Gene3D" id="3.40.850.10">
    <property type="entry name" value="Kinesin motor domain"/>
    <property type="match status" value="2"/>
</dbReference>
<evidence type="ECO:0000256" key="7">
    <source>
        <dbReference type="PROSITE-ProRule" id="PRU00782"/>
    </source>
</evidence>
<organism evidence="11 12">
    <name type="scientific">Hevea brasiliensis</name>
    <name type="common">Para rubber tree</name>
    <name type="synonym">Siphonia brasiliensis</name>
    <dbReference type="NCBI Taxonomy" id="3981"/>
    <lineage>
        <taxon>Eukaryota</taxon>
        <taxon>Viridiplantae</taxon>
        <taxon>Streptophyta</taxon>
        <taxon>Embryophyta</taxon>
        <taxon>Tracheophyta</taxon>
        <taxon>Spermatophyta</taxon>
        <taxon>Magnoliopsida</taxon>
        <taxon>eudicotyledons</taxon>
        <taxon>Gunneridae</taxon>
        <taxon>Pentapetalae</taxon>
        <taxon>rosids</taxon>
        <taxon>fabids</taxon>
        <taxon>Malpighiales</taxon>
        <taxon>Euphorbiaceae</taxon>
        <taxon>Crotonoideae</taxon>
        <taxon>Micrandreae</taxon>
        <taxon>Hevea</taxon>
    </lineage>
</organism>
<proteinExistence type="inferred from homology"/>
<dbReference type="Gene3D" id="3.30.70.1590">
    <property type="match status" value="1"/>
</dbReference>
<dbReference type="EMBL" id="JARPOI010000002">
    <property type="protein sequence ID" value="KAJ9188015.1"/>
    <property type="molecule type" value="Genomic_DNA"/>
</dbReference>
<dbReference type="InterPro" id="IPR000048">
    <property type="entry name" value="IQ_motif_EF-hand-BS"/>
</dbReference>
<dbReference type="InterPro" id="IPR027417">
    <property type="entry name" value="P-loop_NTPase"/>
</dbReference>
<evidence type="ECO:0000256" key="4">
    <source>
        <dbReference type="ARBA" id="ARBA00023123"/>
    </source>
</evidence>
<dbReference type="PROSITE" id="PS50096">
    <property type="entry name" value="IQ"/>
    <property type="match status" value="3"/>
</dbReference>
<evidence type="ECO:0000256" key="3">
    <source>
        <dbReference type="ARBA" id="ARBA00022860"/>
    </source>
</evidence>
<keyword evidence="5" id="KW-0505">Motor protein</keyword>
<evidence type="ECO:0000259" key="10">
    <source>
        <dbReference type="PROSITE" id="PS51456"/>
    </source>
</evidence>
<dbReference type="Gene3D" id="1.10.10.820">
    <property type="match status" value="1"/>
</dbReference>
<keyword evidence="4 7" id="KW-0518">Myosin</keyword>
<dbReference type="Gene3D" id="1.20.58.530">
    <property type="match status" value="2"/>
</dbReference>